<comment type="caution">
    <text evidence="1">The sequence shown here is derived from an EMBL/GenBank/DDBJ whole genome shotgun (WGS) entry which is preliminary data.</text>
</comment>
<dbReference type="Proteomes" id="UP000826656">
    <property type="component" value="Unassembled WGS sequence"/>
</dbReference>
<proteinExistence type="predicted"/>
<dbReference type="EMBL" id="JAIVGD010000028">
    <property type="protein sequence ID" value="KAH0737717.1"/>
    <property type="molecule type" value="Genomic_DNA"/>
</dbReference>
<name>A0ABQ7TU91_SOLTU</name>
<protein>
    <submittedName>
        <fullName evidence="1">Uncharacterized protein</fullName>
    </submittedName>
</protein>
<gene>
    <name evidence="1" type="ORF">KY290_036422</name>
</gene>
<sequence length="104" mass="11740">MKQKSRVQWLQLGDGNTTYFHASLKNREAQNRFTSLITNTGRTITSRAEIEEEIIGFYMQLFGSCATQLPAVNIRVMKDGPVLNRSQQSHLIAPVSKKEVVMAL</sequence>
<organism evidence="1 2">
    <name type="scientific">Solanum tuberosum</name>
    <name type="common">Potato</name>
    <dbReference type="NCBI Taxonomy" id="4113"/>
    <lineage>
        <taxon>Eukaryota</taxon>
        <taxon>Viridiplantae</taxon>
        <taxon>Streptophyta</taxon>
        <taxon>Embryophyta</taxon>
        <taxon>Tracheophyta</taxon>
        <taxon>Spermatophyta</taxon>
        <taxon>Magnoliopsida</taxon>
        <taxon>eudicotyledons</taxon>
        <taxon>Gunneridae</taxon>
        <taxon>Pentapetalae</taxon>
        <taxon>asterids</taxon>
        <taxon>lamiids</taxon>
        <taxon>Solanales</taxon>
        <taxon>Solanaceae</taxon>
        <taxon>Solanoideae</taxon>
        <taxon>Solaneae</taxon>
        <taxon>Solanum</taxon>
    </lineage>
</organism>
<accession>A0ABQ7TU91</accession>
<reference evidence="1 2" key="1">
    <citation type="journal article" date="2021" name="bioRxiv">
        <title>Chromosome-scale and haplotype-resolved genome assembly of a tetraploid potato cultivar.</title>
        <authorList>
            <person name="Sun H."/>
            <person name="Jiao W.-B."/>
            <person name="Krause K."/>
            <person name="Campoy J.A."/>
            <person name="Goel M."/>
            <person name="Folz-Donahue K."/>
            <person name="Kukat C."/>
            <person name="Huettel B."/>
            <person name="Schneeberger K."/>
        </authorList>
    </citation>
    <scope>NUCLEOTIDE SEQUENCE [LARGE SCALE GENOMIC DNA]</scope>
    <source>
        <strain evidence="1">SolTubOtavaFocal</strain>
        <tissue evidence="1">Leaves</tissue>
    </source>
</reference>
<evidence type="ECO:0000313" key="2">
    <source>
        <dbReference type="Proteomes" id="UP000826656"/>
    </source>
</evidence>
<keyword evidence="2" id="KW-1185">Reference proteome</keyword>
<evidence type="ECO:0000313" key="1">
    <source>
        <dbReference type="EMBL" id="KAH0737717.1"/>
    </source>
</evidence>